<dbReference type="AlphaFoldDB" id="A0A1Y0V0X1"/>
<organism evidence="1 2">
    <name type="scientific">Acetobacter ascendens</name>
    <dbReference type="NCBI Taxonomy" id="481146"/>
    <lineage>
        <taxon>Bacteria</taxon>
        <taxon>Pseudomonadati</taxon>
        <taxon>Pseudomonadota</taxon>
        <taxon>Alphaproteobacteria</taxon>
        <taxon>Acetobacterales</taxon>
        <taxon>Acetobacteraceae</taxon>
        <taxon>Acetobacter</taxon>
    </lineage>
</organism>
<accession>A0A1Y0V0X1</accession>
<reference evidence="1 2" key="1">
    <citation type="submission" date="2017-05" db="EMBL/GenBank/DDBJ databases">
        <title>Genome sequence of Acetobacter pasteurianus subsp. ascendens strain SRCM101447.</title>
        <authorList>
            <person name="Cho S.H."/>
        </authorList>
    </citation>
    <scope>NUCLEOTIDE SEQUENCE [LARGE SCALE GENOMIC DNA]</scope>
    <source>
        <strain evidence="1 2">SRCM101447</strain>
    </source>
</reference>
<proteinExistence type="predicted"/>
<evidence type="ECO:0000313" key="2">
    <source>
        <dbReference type="Proteomes" id="UP000195633"/>
    </source>
</evidence>
<gene>
    <name evidence="1" type="ORF">S101447_00454</name>
</gene>
<sequence length="71" mass="7719">MLAFFAVKLPAVQQVERPVDTNRRDLCVINAAGVCDKPQLSKLYQSSIASNEGLKLSDSISRTHKSGSNLT</sequence>
<dbReference type="EMBL" id="CP021524">
    <property type="protein sequence ID" value="ARW09559.1"/>
    <property type="molecule type" value="Genomic_DNA"/>
</dbReference>
<evidence type="ECO:0000313" key="1">
    <source>
        <dbReference type="EMBL" id="ARW09559.1"/>
    </source>
</evidence>
<name>A0A1Y0V0X1_9PROT</name>
<protein>
    <submittedName>
        <fullName evidence="1">Uncharacterized protein</fullName>
    </submittedName>
</protein>
<dbReference type="Proteomes" id="UP000195633">
    <property type="component" value="Chromosome"/>
</dbReference>